<keyword evidence="3" id="KW-1185">Reference proteome</keyword>
<reference evidence="2" key="1">
    <citation type="submission" date="2019-09" db="EMBL/GenBank/DDBJ databases">
        <title>Draft genome information of white flower Hibiscus syriacus.</title>
        <authorList>
            <person name="Kim Y.-M."/>
        </authorList>
    </citation>
    <scope>NUCLEOTIDE SEQUENCE [LARGE SCALE GENOMIC DNA]</scope>
    <source>
        <strain evidence="2">YM2019G1</strain>
    </source>
</reference>
<evidence type="ECO:0000259" key="1">
    <source>
        <dbReference type="Pfam" id="PF00773"/>
    </source>
</evidence>
<dbReference type="InterPro" id="IPR050180">
    <property type="entry name" value="RNR_Ribonuclease"/>
</dbReference>
<dbReference type="PANTHER" id="PTHR23355:SF35">
    <property type="entry name" value="EXOSOME COMPLEX EXONUCLEASE RRP44"/>
    <property type="match status" value="1"/>
</dbReference>
<evidence type="ECO:0000313" key="2">
    <source>
        <dbReference type="EMBL" id="KAE8685432.1"/>
    </source>
</evidence>
<dbReference type="AlphaFoldDB" id="A0A6A2Z2Y4"/>
<dbReference type="EMBL" id="VEPZ02001232">
    <property type="protein sequence ID" value="KAE8685432.1"/>
    <property type="molecule type" value="Genomic_DNA"/>
</dbReference>
<dbReference type="SUPFAM" id="SSF50249">
    <property type="entry name" value="Nucleic acid-binding proteins"/>
    <property type="match status" value="1"/>
</dbReference>
<dbReference type="InterPro" id="IPR012340">
    <property type="entry name" value="NA-bd_OB-fold"/>
</dbReference>
<organism evidence="2 3">
    <name type="scientific">Hibiscus syriacus</name>
    <name type="common">Rose of Sharon</name>
    <dbReference type="NCBI Taxonomy" id="106335"/>
    <lineage>
        <taxon>Eukaryota</taxon>
        <taxon>Viridiplantae</taxon>
        <taxon>Streptophyta</taxon>
        <taxon>Embryophyta</taxon>
        <taxon>Tracheophyta</taxon>
        <taxon>Spermatophyta</taxon>
        <taxon>Magnoliopsida</taxon>
        <taxon>eudicotyledons</taxon>
        <taxon>Gunneridae</taxon>
        <taxon>Pentapetalae</taxon>
        <taxon>rosids</taxon>
        <taxon>malvids</taxon>
        <taxon>Malvales</taxon>
        <taxon>Malvaceae</taxon>
        <taxon>Malvoideae</taxon>
        <taxon>Hibiscus</taxon>
    </lineage>
</organism>
<proteinExistence type="predicted"/>
<dbReference type="GO" id="GO:0003723">
    <property type="term" value="F:RNA binding"/>
    <property type="evidence" value="ECO:0007669"/>
    <property type="project" value="InterPro"/>
</dbReference>
<dbReference type="PANTHER" id="PTHR23355">
    <property type="entry name" value="RIBONUCLEASE"/>
    <property type="match status" value="1"/>
</dbReference>
<dbReference type="InterPro" id="IPR001900">
    <property type="entry name" value="RNase_II/R"/>
</dbReference>
<dbReference type="GO" id="GO:0000176">
    <property type="term" value="C:nuclear exosome (RNase complex)"/>
    <property type="evidence" value="ECO:0007669"/>
    <property type="project" value="TreeGrafter"/>
</dbReference>
<dbReference type="GO" id="GO:0016075">
    <property type="term" value="P:rRNA catabolic process"/>
    <property type="evidence" value="ECO:0007669"/>
    <property type="project" value="TreeGrafter"/>
</dbReference>
<protein>
    <recommendedName>
        <fullName evidence="1">RNB domain-containing protein</fullName>
    </recommendedName>
</protein>
<dbReference type="GO" id="GO:0000175">
    <property type="term" value="F:3'-5'-RNA exonuclease activity"/>
    <property type="evidence" value="ECO:0007669"/>
    <property type="project" value="TreeGrafter"/>
</dbReference>
<dbReference type="Pfam" id="PF00773">
    <property type="entry name" value="RNB"/>
    <property type="match status" value="1"/>
</dbReference>
<sequence>MWSLSEVEVIYSVASRIDRASSMIVSRLLDLLMSQALIPIVRIYKAQLATENRVDPYFNKLIRILATWCMTQAVYFCSGDLGPPEYHHYGLAAPLYTHFTYPIRRYADVIVHRLLAASLGIDKLPLVFQDRAQLTNLNYRHRNAQMASRASVELHTLIYFRNRPTDTGARIVKIRSNGFIVFVPKYET</sequence>
<gene>
    <name evidence="2" type="ORF">F3Y22_tig00111098pilonHSYRG00132</name>
</gene>
<evidence type="ECO:0000313" key="3">
    <source>
        <dbReference type="Proteomes" id="UP000436088"/>
    </source>
</evidence>
<dbReference type="GO" id="GO:0071031">
    <property type="term" value="P:nuclear mRNA surveillance of mRNA 3'-end processing"/>
    <property type="evidence" value="ECO:0007669"/>
    <property type="project" value="TreeGrafter"/>
</dbReference>
<accession>A0A6A2Z2Y4</accession>
<comment type="caution">
    <text evidence="2">The sequence shown here is derived from an EMBL/GenBank/DDBJ whole genome shotgun (WGS) entry which is preliminary data.</text>
</comment>
<dbReference type="GO" id="GO:0004519">
    <property type="term" value="F:endonuclease activity"/>
    <property type="evidence" value="ECO:0007669"/>
    <property type="project" value="TreeGrafter"/>
</dbReference>
<dbReference type="Proteomes" id="UP000436088">
    <property type="component" value="Unassembled WGS sequence"/>
</dbReference>
<dbReference type="GO" id="GO:0000177">
    <property type="term" value="C:cytoplasmic exosome (RNase complex)"/>
    <property type="evidence" value="ECO:0007669"/>
    <property type="project" value="TreeGrafter"/>
</dbReference>
<name>A0A6A2Z2Y4_HIBSY</name>
<feature type="domain" description="RNB" evidence="1">
    <location>
        <begin position="46"/>
        <end position="119"/>
    </location>
</feature>